<evidence type="ECO:0000256" key="1">
    <source>
        <dbReference type="PROSITE-ProRule" id="PRU00042"/>
    </source>
</evidence>
<feature type="region of interest" description="Disordered" evidence="2">
    <location>
        <begin position="1127"/>
        <end position="1156"/>
    </location>
</feature>
<dbReference type="EMBL" id="DS231704">
    <property type="protein sequence ID" value="KNB06519.1"/>
    <property type="molecule type" value="Genomic_DNA"/>
</dbReference>
<evidence type="ECO:0000313" key="5">
    <source>
        <dbReference type="EMBL" id="KNB06519.1"/>
    </source>
</evidence>
<dbReference type="GeneID" id="28948473"/>
<dbReference type="InterPro" id="IPR022698">
    <property type="entry name" value="OrsD"/>
</dbReference>
<dbReference type="GeneID" id="28948942"/>
<accession>A0A0J9V4R4</accession>
<dbReference type="InterPro" id="IPR013087">
    <property type="entry name" value="Znf_C2H2_type"/>
</dbReference>
<dbReference type="PROSITE" id="PS00028">
    <property type="entry name" value="ZINC_FINGER_C2H2_1"/>
    <property type="match status" value="1"/>
</dbReference>
<dbReference type="OrthoDB" id="5222260at2759"/>
<reference evidence="5" key="1">
    <citation type="submission" date="2007-04" db="EMBL/GenBank/DDBJ databases">
        <authorList>
            <consortium name="The Broad Institute Genome Sequencing Platform"/>
            <person name="Birren B."/>
            <person name="Lander E."/>
            <person name="Galagan J."/>
            <person name="Nusbaum C."/>
            <person name="Devon K."/>
            <person name="Ma L.-J."/>
            <person name="Jaffe D."/>
            <person name="Butler J."/>
            <person name="Alvarez P."/>
            <person name="Gnerre S."/>
            <person name="Grabherr M."/>
            <person name="Kleber M."/>
            <person name="Mauceli E."/>
            <person name="Brockman W."/>
            <person name="MacCallum I.A."/>
            <person name="Young S."/>
            <person name="LaButti K."/>
            <person name="DeCaprio D."/>
            <person name="Crawford M."/>
            <person name="Koehrsen M."/>
            <person name="Engels R."/>
            <person name="Montgomery P."/>
            <person name="Pearson M."/>
            <person name="Howarth C."/>
            <person name="Larson L."/>
            <person name="White J."/>
            <person name="O'Leary S."/>
            <person name="Kodira C."/>
            <person name="Zeng Q."/>
            <person name="Yandava C."/>
            <person name="Alvarado L."/>
            <person name="Kistler C."/>
            <person name="Shim W.-B."/>
            <person name="Kang S."/>
            <person name="Woloshuk C."/>
        </authorList>
    </citation>
    <scope>NUCLEOTIDE SEQUENCE</scope>
    <source>
        <strain evidence="5">4287</strain>
    </source>
</reference>
<dbReference type="RefSeq" id="XP_018242596.1">
    <property type="nucleotide sequence ID" value="XM_018385306.1"/>
</dbReference>
<organism evidence="5 6">
    <name type="scientific">Fusarium oxysporum f. sp. lycopersici (strain 4287 / CBS 123668 / FGSC 9935 / NRRL 34936)</name>
    <name type="common">Fusarium vascular wilt of tomato</name>
    <dbReference type="NCBI Taxonomy" id="426428"/>
    <lineage>
        <taxon>Eukaryota</taxon>
        <taxon>Fungi</taxon>
        <taxon>Dikarya</taxon>
        <taxon>Ascomycota</taxon>
        <taxon>Pezizomycotina</taxon>
        <taxon>Sordariomycetes</taxon>
        <taxon>Hypocreomycetidae</taxon>
        <taxon>Hypocreales</taxon>
        <taxon>Nectriaceae</taxon>
        <taxon>Fusarium</taxon>
        <taxon>Fusarium oxysporum species complex</taxon>
    </lineage>
</organism>
<sequence length="1532" mass="175302">MGPSKLSQSSNPVHPFVILLEYQLIVCELCGFATLPNEVNTHLRTKHNNISLECRHRLVEQVKAIPDLLQDQSKLRLPRIPIEAIPCLATPRLDGLKCRKCGHIFRQAQKMRLHCTEEHLWKNPRGRGRPISGLEPSAELPWIEGVACQRFFPSREGSRWFEVLRETGKSKKGARLAKSSRPDLSKDVRSLNCEARTHLSDVLEREENYFRQMNQPRMSAKDLGSDALASTGLWQERTQWRVIFQNTRRDILRAMTRLPDRHSLMSDYVMGQGCRQGDPDIRSSYVDEQKLSCTVRALDLVIDRCENTVRYTSRTLLCWLLSLKLHVYREAPFRLVAEKSSETKYRVLEKRFLTFVIRLHRMSNALQGEVANVRFNPVLSATVERLWSHKIWNMFDVSRGLWPDLGNYRCVEETSVALNEDRSNSTGSEDGERTGNNDRDDIDPEGEDDGDGDEDWDSDDDELDHDDSAYGSDRAEFSREAHLELQVPADGELDIAAFDDFLELLYDACLTLCTETFIAGQPGSTLLVYFSGILGFSKDCQHFLLARQYCPQLSGLIYMQRLLLLERALPLRPYNTIGIPQRPHTQQLKRLNEIRAEHMVLGSQSPLAELVSLRNFGRTIARTEPPSILFYWSDDGETVSNGSLQLTMDKFRELPEYFTSRAEELCGSLMYGLEPEIDLASVKDDLANSQSGYCFVKHPANGLESAYKELLIQAYSSSNGALARDGYWRWPIVMSYLKQVTELEEMLAGGLYVEGGSCPRVRELFALECENGPFTSCGIYVWGGSVVYVARHHKAKRQTNREFYVVRFLPARLSRAMYLYLVYIRRLANLLRREQVRHSEIVQKGSDERNERLLFHVNGKAWSTSRLTEILVKATSKIWNQAINVRLYRQLAIAITERHVREVHTPFNRYDDLSSGADRNAVFAWQSGHRPLQRETTYGLDGAYPFRLQPALLRAYEWASTRWHEFLHQPSKRWSLSGSRIPALLETEMKQRKPIKPEPAQVERHYRNCHKTIGQPLQEVIAFAESFSSAGWRPRALQDPTDENMELPPDGSPPIPGLKTYKGLSCESCRFLTRNRRNFATHETRERHYKLQVSGGGGKGRATVMLQSLRKAPHARYWIVNPAAVRANGSGDESSSSSRSSNTAEQGNGGGDGNTDTVLLQTVRACEKDLKEAEVERRRQVEAPGGVETESRWVQFMKWSAHLQQKDKPMLHQAGLSPASAAVEQRMWPRERREANQRLRELTESFRRELGRCMERLDRVPDDTLEWLGSIDPTKPVSTLFGRKQQSDTMDRYSACWQRYLCYCVRIQPLGREGAKTEHGIRFTEEQWNSLIDIIQRLDTVADKKKKQGQKQVMKDSREGDSDGGSAEGREEGKEEDSDKEALDEAVFDFCIKSIKQKLGRKQYHNPLLHFTAVLGIKEDGTWVPSHTHTRFLAGFLWCGRILMLEHFFEDDPYDSEDSTCDTSFAAIGRFQKGHRNWLATGSYTPFSAIIQWMTYGRGYRNQEGGQARVLWDSDGMTLNYLGDKIIGQPTN</sequence>
<feature type="region of interest" description="Disordered" evidence="2">
    <location>
        <begin position="1345"/>
        <end position="1381"/>
    </location>
</feature>
<keyword evidence="1" id="KW-0479">Metal-binding</keyword>
<dbReference type="SMART" id="SM00355">
    <property type="entry name" value="ZnF_C2H2"/>
    <property type="match status" value="3"/>
</dbReference>
<feature type="region of interest" description="Disordered" evidence="2">
    <location>
        <begin position="419"/>
        <end position="471"/>
    </location>
</feature>
<evidence type="ECO:0000259" key="3">
    <source>
        <dbReference type="PROSITE" id="PS50157"/>
    </source>
</evidence>
<evidence type="ECO:0000313" key="6">
    <source>
        <dbReference type="Proteomes" id="UP000009097"/>
    </source>
</evidence>
<keyword evidence="1" id="KW-0863">Zinc-finger</keyword>
<protein>
    <recommendedName>
        <fullName evidence="3">C2H2-type domain-containing protein</fullName>
    </recommendedName>
</protein>
<dbReference type="RefSeq" id="XP_018244564.1">
    <property type="nucleotide sequence ID" value="XM_018385834.1"/>
</dbReference>
<dbReference type="PROSITE" id="PS50157">
    <property type="entry name" value="ZINC_FINGER_C2H2_2"/>
    <property type="match status" value="1"/>
</dbReference>
<dbReference type="Proteomes" id="UP000009097">
    <property type="component" value="Unassembled WGS sequence"/>
</dbReference>
<feature type="compositionally biased region" description="Basic and acidic residues" evidence="2">
    <location>
        <begin position="430"/>
        <end position="439"/>
    </location>
</feature>
<dbReference type="EMBL" id="DS231702">
    <property type="protein sequence ID" value="KNB04551.1"/>
    <property type="molecule type" value="Genomic_DNA"/>
</dbReference>
<reference evidence="5" key="2">
    <citation type="journal article" date="2010" name="Nature">
        <title>Comparative genomics reveals mobile pathogenicity chromosomes in Fusarium.</title>
        <authorList>
            <person name="Ma L.J."/>
            <person name="van der Does H.C."/>
            <person name="Borkovich K.A."/>
            <person name="Coleman J.J."/>
            <person name="Daboussi M.J."/>
            <person name="Di Pietro A."/>
            <person name="Dufresne M."/>
            <person name="Freitag M."/>
            <person name="Grabherr M."/>
            <person name="Henrissat B."/>
            <person name="Houterman P.M."/>
            <person name="Kang S."/>
            <person name="Shim W.B."/>
            <person name="Woloshuk C."/>
            <person name="Xie X."/>
            <person name="Xu J.R."/>
            <person name="Antoniw J."/>
            <person name="Baker S.E."/>
            <person name="Bluhm B.H."/>
            <person name="Breakspear A."/>
            <person name="Brown D.W."/>
            <person name="Butchko R.A."/>
            <person name="Chapman S."/>
            <person name="Coulson R."/>
            <person name="Coutinho P.M."/>
            <person name="Danchin E.G."/>
            <person name="Diener A."/>
            <person name="Gale L.R."/>
            <person name="Gardiner D.M."/>
            <person name="Goff S."/>
            <person name="Hammond-Kosack K.E."/>
            <person name="Hilburn K."/>
            <person name="Hua-Van A."/>
            <person name="Jonkers W."/>
            <person name="Kazan K."/>
            <person name="Kodira C.D."/>
            <person name="Koehrsen M."/>
            <person name="Kumar L."/>
            <person name="Lee Y.H."/>
            <person name="Li L."/>
            <person name="Manners J.M."/>
            <person name="Miranda-Saavedra D."/>
            <person name="Mukherjee M."/>
            <person name="Park G."/>
            <person name="Park J."/>
            <person name="Park S.Y."/>
            <person name="Proctor R.H."/>
            <person name="Regev A."/>
            <person name="Ruiz-Roldan M.C."/>
            <person name="Sain D."/>
            <person name="Sakthikumar S."/>
            <person name="Sykes S."/>
            <person name="Schwartz D.C."/>
            <person name="Turgeon B.G."/>
            <person name="Wapinski I."/>
            <person name="Yoder O."/>
            <person name="Young S."/>
            <person name="Zeng Q."/>
            <person name="Zhou S."/>
            <person name="Galagan J."/>
            <person name="Cuomo C.A."/>
            <person name="Kistler H.C."/>
            <person name="Rep M."/>
        </authorList>
    </citation>
    <scope>NUCLEOTIDE SEQUENCE [LARGE SCALE GENOMIC DNA]</scope>
    <source>
        <strain evidence="5">4287</strain>
    </source>
</reference>
<name>A0A0J9V4R4_FUSO4</name>
<keyword evidence="1" id="KW-0862">Zinc</keyword>
<feature type="compositionally biased region" description="Acidic residues" evidence="2">
    <location>
        <begin position="440"/>
        <end position="465"/>
    </location>
</feature>
<dbReference type="Pfam" id="PF12013">
    <property type="entry name" value="OrsD"/>
    <property type="match status" value="2"/>
</dbReference>
<dbReference type="VEuPathDB" id="FungiDB:FOXG_07210"/>
<feature type="domain" description="C2H2-type" evidence="3">
    <location>
        <begin position="96"/>
        <end position="124"/>
    </location>
</feature>
<proteinExistence type="predicted"/>
<gene>
    <name evidence="4" type="ORF">FOXG_06616</name>
    <name evidence="5" type="ORF">FOXG_07210</name>
</gene>
<evidence type="ECO:0000313" key="4">
    <source>
        <dbReference type="EMBL" id="KNB04551.1"/>
    </source>
</evidence>
<evidence type="ECO:0000256" key="2">
    <source>
        <dbReference type="SAM" id="MobiDB-lite"/>
    </source>
</evidence>
<dbReference type="KEGG" id="fox:FOXG_07210"/>
<dbReference type="KEGG" id="fox:FOXG_06616"/>
<dbReference type="VEuPathDB" id="FungiDB:FOXG_06616"/>
<dbReference type="GO" id="GO:0008270">
    <property type="term" value="F:zinc ion binding"/>
    <property type="evidence" value="ECO:0007669"/>
    <property type="project" value="UniProtKB-KW"/>
</dbReference>
<feature type="region of interest" description="Disordered" evidence="2">
    <location>
        <begin position="1036"/>
        <end position="1057"/>
    </location>
</feature>